<evidence type="ECO:0000313" key="4">
    <source>
        <dbReference type="EMBL" id="GAV05118.1"/>
    </source>
</evidence>
<dbReference type="InterPro" id="IPR023415">
    <property type="entry name" value="LDLR_class-A_CS"/>
</dbReference>
<proteinExistence type="predicted"/>
<evidence type="ECO:0008006" key="6">
    <source>
        <dbReference type="Google" id="ProtNLM"/>
    </source>
</evidence>
<sequence>MQETMGASLCVVILILCVSACSLTEPLQDAVISRQERSIEGQPCNADNNFNCSLCNTICNRRTGVCECDRRLAVPMKMPLFPEVTQCIPYEYVNVTGGMCLPTNPDMCTLLVSGSYCDVSQRDGTVGRMRCRCKIAGTFPNCVVRIGTACRQNSTCEKDVANSFCGNITNGIGRCQCGQVEGGRKYISNRDGTACLAINCATNPCSGDQASSTCRDTAYGYECSCNPNTKGKSHTFDSPGICCPADQVACEDFTKCLNVTDICNGVADCQDCSDEKQIFCTGPLPKTNPTCLQIPSTQNSLRSSSNIGCTSVPAATTAQEASAPTSTNTVNQVGPASAPVTTVLQEAQPASNGNGFPAVTIPDPAQFLPGAYNALRGVSSGVPVPAGSPQPQASVIRTNVPTLAIPALGLQQRSQG</sequence>
<evidence type="ECO:0000256" key="1">
    <source>
        <dbReference type="ARBA" id="ARBA00023157"/>
    </source>
</evidence>
<accession>A0A1D1VZ52</accession>
<gene>
    <name evidence="4" type="primary">RvY_15294-1</name>
    <name evidence="4" type="synonym">RvY_15294.1</name>
    <name evidence="4" type="ORF">RvY_15294</name>
</gene>
<dbReference type="PROSITE" id="PS01209">
    <property type="entry name" value="LDLRA_1"/>
    <property type="match status" value="1"/>
</dbReference>
<name>A0A1D1VZ52_RAMVA</name>
<comment type="caution">
    <text evidence="2">Lacks conserved residue(s) required for the propagation of feature annotation.</text>
</comment>
<dbReference type="SMART" id="SM00192">
    <property type="entry name" value="LDLa"/>
    <property type="match status" value="1"/>
</dbReference>
<dbReference type="InterPro" id="IPR002172">
    <property type="entry name" value="LDrepeatLR_classA_rpt"/>
</dbReference>
<protein>
    <recommendedName>
        <fullName evidence="6">EGF-like domain-containing protein</fullName>
    </recommendedName>
</protein>
<feature type="signal peptide" evidence="3">
    <location>
        <begin position="1"/>
        <end position="24"/>
    </location>
</feature>
<keyword evidence="3" id="KW-0732">Signal</keyword>
<dbReference type="PROSITE" id="PS50068">
    <property type="entry name" value="LDLRA_2"/>
    <property type="match status" value="1"/>
</dbReference>
<dbReference type="OrthoDB" id="6076617at2759"/>
<evidence type="ECO:0000313" key="5">
    <source>
        <dbReference type="Proteomes" id="UP000186922"/>
    </source>
</evidence>
<dbReference type="SUPFAM" id="SSF57424">
    <property type="entry name" value="LDL receptor-like module"/>
    <property type="match status" value="1"/>
</dbReference>
<dbReference type="EMBL" id="BDGG01000011">
    <property type="protein sequence ID" value="GAV05118.1"/>
    <property type="molecule type" value="Genomic_DNA"/>
</dbReference>
<dbReference type="CDD" id="cd00112">
    <property type="entry name" value="LDLa"/>
    <property type="match status" value="1"/>
</dbReference>
<evidence type="ECO:0000256" key="3">
    <source>
        <dbReference type="SAM" id="SignalP"/>
    </source>
</evidence>
<feature type="chain" id="PRO_5008899005" description="EGF-like domain-containing protein" evidence="3">
    <location>
        <begin position="25"/>
        <end position="416"/>
    </location>
</feature>
<keyword evidence="5" id="KW-1185">Reference proteome</keyword>
<reference evidence="4 5" key="1">
    <citation type="journal article" date="2016" name="Nat. Commun.">
        <title>Extremotolerant tardigrade genome and improved radiotolerance of human cultured cells by tardigrade-unique protein.</title>
        <authorList>
            <person name="Hashimoto T."/>
            <person name="Horikawa D.D."/>
            <person name="Saito Y."/>
            <person name="Kuwahara H."/>
            <person name="Kozuka-Hata H."/>
            <person name="Shin-I T."/>
            <person name="Minakuchi Y."/>
            <person name="Ohishi K."/>
            <person name="Motoyama A."/>
            <person name="Aizu T."/>
            <person name="Enomoto A."/>
            <person name="Kondo K."/>
            <person name="Tanaka S."/>
            <person name="Hara Y."/>
            <person name="Koshikawa S."/>
            <person name="Sagara H."/>
            <person name="Miura T."/>
            <person name="Yokobori S."/>
            <person name="Miyagawa K."/>
            <person name="Suzuki Y."/>
            <person name="Kubo T."/>
            <person name="Oyama M."/>
            <person name="Kohara Y."/>
            <person name="Fujiyama A."/>
            <person name="Arakawa K."/>
            <person name="Katayama T."/>
            <person name="Toyoda A."/>
            <person name="Kunieda T."/>
        </authorList>
    </citation>
    <scope>NUCLEOTIDE SEQUENCE [LARGE SCALE GENOMIC DNA]</scope>
    <source>
        <strain evidence="4 5">YOKOZUNA-1</strain>
    </source>
</reference>
<evidence type="ECO:0000256" key="2">
    <source>
        <dbReference type="PROSITE-ProRule" id="PRU00124"/>
    </source>
</evidence>
<dbReference type="Proteomes" id="UP000186922">
    <property type="component" value="Unassembled WGS sequence"/>
</dbReference>
<keyword evidence="1" id="KW-1015">Disulfide bond</keyword>
<comment type="caution">
    <text evidence="4">The sequence shown here is derived from an EMBL/GenBank/DDBJ whole genome shotgun (WGS) entry which is preliminary data.</text>
</comment>
<organism evidence="4 5">
    <name type="scientific">Ramazzottius varieornatus</name>
    <name type="common">Water bear</name>
    <name type="synonym">Tardigrade</name>
    <dbReference type="NCBI Taxonomy" id="947166"/>
    <lineage>
        <taxon>Eukaryota</taxon>
        <taxon>Metazoa</taxon>
        <taxon>Ecdysozoa</taxon>
        <taxon>Tardigrada</taxon>
        <taxon>Eutardigrada</taxon>
        <taxon>Parachela</taxon>
        <taxon>Hypsibioidea</taxon>
        <taxon>Ramazzottiidae</taxon>
        <taxon>Ramazzottius</taxon>
    </lineage>
</organism>
<dbReference type="InterPro" id="IPR036055">
    <property type="entry name" value="LDL_receptor-like_sf"/>
</dbReference>
<dbReference type="AlphaFoldDB" id="A0A1D1VZ52"/>